<dbReference type="EMBL" id="DYDO01000006">
    <property type="protein sequence ID" value="DBA22079.1"/>
    <property type="molecule type" value="Genomic_DNA"/>
</dbReference>
<reference evidence="1" key="1">
    <citation type="thesis" date="2020" institute="ProQuest LLC" country="789 East Eisenhower Parkway, Ann Arbor, MI, USA">
        <title>Comparative Genomics and Chromosome Evolution.</title>
        <authorList>
            <person name="Mudd A.B."/>
        </authorList>
    </citation>
    <scope>NUCLEOTIDE SEQUENCE</scope>
    <source>
        <strain evidence="1">1538</strain>
        <tissue evidence="1">Blood</tissue>
    </source>
</reference>
<dbReference type="AlphaFoldDB" id="A0AAV2ZUD8"/>
<accession>A0AAV2ZUD8</accession>
<keyword evidence="2" id="KW-1185">Reference proteome</keyword>
<name>A0AAV2ZUD8_PYXAD</name>
<protein>
    <submittedName>
        <fullName evidence="1">Uncharacterized protein</fullName>
    </submittedName>
</protein>
<dbReference type="Proteomes" id="UP001181693">
    <property type="component" value="Unassembled WGS sequence"/>
</dbReference>
<sequence>MLQACGGLGLEQTGGLSMASKLSLSDLSSSLLCFHVDALGTYSAFLVSPLGSAALSWSGPSDYKHFGGFELESMAPWVNALIH</sequence>
<evidence type="ECO:0000313" key="2">
    <source>
        <dbReference type="Proteomes" id="UP001181693"/>
    </source>
</evidence>
<gene>
    <name evidence="1" type="ORF">GDO54_013152</name>
</gene>
<comment type="caution">
    <text evidence="1">The sequence shown here is derived from an EMBL/GenBank/DDBJ whole genome shotgun (WGS) entry which is preliminary data.</text>
</comment>
<organism evidence="1 2">
    <name type="scientific">Pyxicephalus adspersus</name>
    <name type="common">African bullfrog</name>
    <dbReference type="NCBI Taxonomy" id="30357"/>
    <lineage>
        <taxon>Eukaryota</taxon>
        <taxon>Metazoa</taxon>
        <taxon>Chordata</taxon>
        <taxon>Craniata</taxon>
        <taxon>Vertebrata</taxon>
        <taxon>Euteleostomi</taxon>
        <taxon>Amphibia</taxon>
        <taxon>Batrachia</taxon>
        <taxon>Anura</taxon>
        <taxon>Neobatrachia</taxon>
        <taxon>Ranoidea</taxon>
        <taxon>Pyxicephalidae</taxon>
        <taxon>Pyxicephalinae</taxon>
        <taxon>Pyxicephalus</taxon>
    </lineage>
</organism>
<proteinExistence type="predicted"/>
<evidence type="ECO:0000313" key="1">
    <source>
        <dbReference type="EMBL" id="DBA22079.1"/>
    </source>
</evidence>